<dbReference type="GO" id="GO:0005634">
    <property type="term" value="C:nucleus"/>
    <property type="evidence" value="ECO:0007669"/>
    <property type="project" value="TreeGrafter"/>
</dbReference>
<sequence length="386" mass="41129">MAKTNTTKKAKLPKTPIEKKLDKNTKTKTKSKKQLTRKPDSDSESEADKLPGLLEAYTRDQLVSLIVDAAVNNPTLYEHIREVVDRDVTHRKIFVHGLAWDATRQTLVLAFEQFGEIEDCNVVTDRATGKAKGYGFVLFKTRKGASKALKEPQKRIGNRMASCQLASLGPAAKEPNSGAAAAPKKNLGTADAKVKNQGHVMRGQLPGQQGQVQPLQPQVMAALAAAQNLNLFSQHPGLNPMYSGLLTSPNPSGFISPAAAGALSHSPLGLGHSFGQGMPATSQLSGGSLLGPYGIYGNSVVSASPQAQPSASQIGQQLVSSRNKGAAGGSFSGHTSYLWYEMFLCDSLNNVFTVVRSNMCSDIEISCVLLNVLLVNECAPAHANHL</sequence>
<evidence type="ECO:0000256" key="2">
    <source>
        <dbReference type="PROSITE-ProRule" id="PRU00176"/>
    </source>
</evidence>
<evidence type="ECO:0000259" key="4">
    <source>
        <dbReference type="PROSITE" id="PS50102"/>
    </source>
</evidence>
<dbReference type="Proteomes" id="UP000197138">
    <property type="component" value="Unassembled WGS sequence"/>
</dbReference>
<dbReference type="GO" id="GO:0003723">
    <property type="term" value="F:RNA binding"/>
    <property type="evidence" value="ECO:0007669"/>
    <property type="project" value="UniProtKB-UniRule"/>
</dbReference>
<dbReference type="Gene3D" id="3.30.70.330">
    <property type="match status" value="1"/>
</dbReference>
<accession>A0A218XD21</accession>
<dbReference type="PANTHER" id="PTHR48024">
    <property type="entry name" value="GEO13361P1-RELATED"/>
    <property type="match status" value="1"/>
</dbReference>
<evidence type="ECO:0000313" key="5">
    <source>
        <dbReference type="EMBL" id="OWM82252.1"/>
    </source>
</evidence>
<dbReference type="SUPFAM" id="SSF54928">
    <property type="entry name" value="RNA-binding domain, RBD"/>
    <property type="match status" value="1"/>
</dbReference>
<dbReference type="InterPro" id="IPR000504">
    <property type="entry name" value="RRM_dom"/>
</dbReference>
<feature type="compositionally biased region" description="Basic and acidic residues" evidence="3">
    <location>
        <begin position="16"/>
        <end position="25"/>
    </location>
</feature>
<proteinExistence type="predicted"/>
<dbReference type="SMART" id="SM00360">
    <property type="entry name" value="RRM"/>
    <property type="match status" value="1"/>
</dbReference>
<evidence type="ECO:0000313" key="6">
    <source>
        <dbReference type="Proteomes" id="UP000197138"/>
    </source>
</evidence>
<dbReference type="EMBL" id="MTKT01002011">
    <property type="protein sequence ID" value="OWM82252.1"/>
    <property type="molecule type" value="Genomic_DNA"/>
</dbReference>
<feature type="region of interest" description="Disordered" evidence="3">
    <location>
        <begin position="1"/>
        <end position="47"/>
    </location>
</feature>
<dbReference type="PROSITE" id="PS50102">
    <property type="entry name" value="RRM"/>
    <property type="match status" value="1"/>
</dbReference>
<feature type="compositionally biased region" description="Basic residues" evidence="3">
    <location>
        <begin position="1"/>
        <end position="12"/>
    </location>
</feature>
<dbReference type="PANTHER" id="PTHR48024:SF9">
    <property type="entry name" value="UBP1-ASSOCIATED PROTEINS 1A-RELATED"/>
    <property type="match status" value="1"/>
</dbReference>
<dbReference type="Pfam" id="PF00076">
    <property type="entry name" value="RRM_1"/>
    <property type="match status" value="1"/>
</dbReference>
<feature type="compositionally biased region" description="Basic and acidic residues" evidence="3">
    <location>
        <begin position="37"/>
        <end position="47"/>
    </location>
</feature>
<gene>
    <name evidence="5" type="ORF">CDL15_Pgr001826</name>
</gene>
<comment type="caution">
    <text evidence="5">The sequence shown here is derived from an EMBL/GenBank/DDBJ whole genome shotgun (WGS) entry which is preliminary data.</text>
</comment>
<evidence type="ECO:0000256" key="3">
    <source>
        <dbReference type="SAM" id="MobiDB-lite"/>
    </source>
</evidence>
<keyword evidence="1 2" id="KW-0694">RNA-binding</keyword>
<reference evidence="6" key="1">
    <citation type="journal article" date="2017" name="Plant J.">
        <title>The pomegranate (Punica granatum L.) genome and the genomics of punicalagin biosynthesis.</title>
        <authorList>
            <person name="Qin G."/>
            <person name="Xu C."/>
            <person name="Ming R."/>
            <person name="Tang H."/>
            <person name="Guyot R."/>
            <person name="Kramer E.M."/>
            <person name="Hu Y."/>
            <person name="Yi X."/>
            <person name="Qi Y."/>
            <person name="Xu X."/>
            <person name="Gao Z."/>
            <person name="Pan H."/>
            <person name="Jian J."/>
            <person name="Tian Y."/>
            <person name="Yue Z."/>
            <person name="Xu Y."/>
        </authorList>
    </citation>
    <scope>NUCLEOTIDE SEQUENCE [LARGE SCALE GENOMIC DNA]</scope>
    <source>
        <strain evidence="6">cv. Dabenzi</strain>
    </source>
</reference>
<dbReference type="InterPro" id="IPR050886">
    <property type="entry name" value="RNA-binding_reg"/>
</dbReference>
<dbReference type="InterPro" id="IPR012677">
    <property type="entry name" value="Nucleotide-bd_a/b_plait_sf"/>
</dbReference>
<dbReference type="InterPro" id="IPR035979">
    <property type="entry name" value="RBD_domain_sf"/>
</dbReference>
<dbReference type="AlphaFoldDB" id="A0A218XD21"/>
<evidence type="ECO:0000256" key="1">
    <source>
        <dbReference type="ARBA" id="ARBA00022884"/>
    </source>
</evidence>
<organism evidence="5 6">
    <name type="scientific">Punica granatum</name>
    <name type="common">Pomegranate</name>
    <dbReference type="NCBI Taxonomy" id="22663"/>
    <lineage>
        <taxon>Eukaryota</taxon>
        <taxon>Viridiplantae</taxon>
        <taxon>Streptophyta</taxon>
        <taxon>Embryophyta</taxon>
        <taxon>Tracheophyta</taxon>
        <taxon>Spermatophyta</taxon>
        <taxon>Magnoliopsida</taxon>
        <taxon>eudicotyledons</taxon>
        <taxon>Gunneridae</taxon>
        <taxon>Pentapetalae</taxon>
        <taxon>rosids</taxon>
        <taxon>malvids</taxon>
        <taxon>Myrtales</taxon>
        <taxon>Lythraceae</taxon>
        <taxon>Punica</taxon>
    </lineage>
</organism>
<feature type="domain" description="RRM" evidence="4">
    <location>
        <begin position="91"/>
        <end position="168"/>
    </location>
</feature>
<feature type="compositionally biased region" description="Basic residues" evidence="3">
    <location>
        <begin position="26"/>
        <end position="36"/>
    </location>
</feature>
<protein>
    <recommendedName>
        <fullName evidence="4">RRM domain-containing protein</fullName>
    </recommendedName>
</protein>
<name>A0A218XD21_PUNGR</name>